<name>A0ABS9BU99_9BACT</name>
<comment type="caution">
    <text evidence="2">The sequence shown here is derived from an EMBL/GenBank/DDBJ whole genome shotgun (WGS) entry which is preliminary data.</text>
</comment>
<dbReference type="RefSeq" id="WP_234861295.1">
    <property type="nucleotide sequence ID" value="NZ_JAKEVZ010000006.1"/>
</dbReference>
<evidence type="ECO:0008006" key="4">
    <source>
        <dbReference type="Google" id="ProtNLM"/>
    </source>
</evidence>
<dbReference type="EMBL" id="JAKEVZ010000006">
    <property type="protein sequence ID" value="MCF1751304.1"/>
    <property type="molecule type" value="Genomic_DNA"/>
</dbReference>
<gene>
    <name evidence="2" type="ORF">L0U89_09505</name>
</gene>
<keyword evidence="3" id="KW-1185">Reference proteome</keyword>
<sequence>MKFMKYSLGMLVTMLVFITSCTDFVEPRIPYSTFDTGAYLRTTARTSTSFNFFNLANSRFDITVEAVDAENGATVDNVEVRVRRRRLIPGVGLQFVPAAGPGGAVNDVLLKTIPGSAFTLTPDSKFLRTQIVVTAQEAITALGLTQAQVNGGDVFEFRLKLTDKKGRVFNDVNASADIKGGLFYSSPFLYNVTVVCPLTEGYALGQYRLTQPVGGADPFFGNPTRFVEEVVTLVAGTTATQRRFTVNYLGGFTTRPFTIELSCGKVVKPEEAAGAGCGGPGILWISDPNNLADYNPASDATITVKFIDDSQSSCGITAPVEFLLTKL</sequence>
<dbReference type="PROSITE" id="PS51257">
    <property type="entry name" value="PROKAR_LIPOPROTEIN"/>
    <property type="match status" value="1"/>
</dbReference>
<accession>A0ABS9BU99</accession>
<protein>
    <recommendedName>
        <fullName evidence="4">DUF1735 domain-containing protein</fullName>
    </recommendedName>
</protein>
<evidence type="ECO:0000313" key="2">
    <source>
        <dbReference type="EMBL" id="MCF1751304.1"/>
    </source>
</evidence>
<proteinExistence type="predicted"/>
<feature type="chain" id="PRO_5046820490" description="DUF1735 domain-containing protein" evidence="1">
    <location>
        <begin position="26"/>
        <end position="327"/>
    </location>
</feature>
<feature type="signal peptide" evidence="1">
    <location>
        <begin position="1"/>
        <end position="25"/>
    </location>
</feature>
<evidence type="ECO:0000256" key="1">
    <source>
        <dbReference type="SAM" id="SignalP"/>
    </source>
</evidence>
<organism evidence="2 3">
    <name type="scientific">Mariniradius sediminis</name>
    <dbReference type="NCBI Taxonomy" id="2909237"/>
    <lineage>
        <taxon>Bacteria</taxon>
        <taxon>Pseudomonadati</taxon>
        <taxon>Bacteroidota</taxon>
        <taxon>Cytophagia</taxon>
        <taxon>Cytophagales</taxon>
        <taxon>Cyclobacteriaceae</taxon>
        <taxon>Mariniradius</taxon>
    </lineage>
</organism>
<keyword evidence="1" id="KW-0732">Signal</keyword>
<dbReference type="Proteomes" id="UP001201449">
    <property type="component" value="Unassembled WGS sequence"/>
</dbReference>
<evidence type="ECO:0000313" key="3">
    <source>
        <dbReference type="Proteomes" id="UP001201449"/>
    </source>
</evidence>
<reference evidence="2 3" key="1">
    <citation type="submission" date="2022-01" db="EMBL/GenBank/DDBJ databases">
        <title>Mariniradius saccharolyticus sp. nov., isolated from sediment of a river.</title>
        <authorList>
            <person name="Liu H."/>
        </authorList>
    </citation>
    <scope>NUCLEOTIDE SEQUENCE [LARGE SCALE GENOMIC DNA]</scope>
    <source>
        <strain evidence="2 3">RY-2</strain>
    </source>
</reference>